<evidence type="ECO:0000256" key="4">
    <source>
        <dbReference type="SAM" id="MobiDB-lite"/>
    </source>
</evidence>
<dbReference type="SUPFAM" id="SSF100939">
    <property type="entry name" value="SPOC domain-like"/>
    <property type="match status" value="1"/>
</dbReference>
<keyword evidence="7" id="KW-1185">Reference proteome</keyword>
<sequence>MRAIWSGEVSFGLVTVPIKLYSATKSHDLSMHQVHDEDGGRIRYERHCEVCGKKVEYKDIDKAYDAGESTVVLTKEELADLPADDSKEIAVEQFVPEEQIDSMELEKSYYLEPAGKSAKAYVLLRRTLEESSRVAIVTFTLRSKTRLGVLRVREDVIVLQGLRWADELREPEFDIPKSRLTKKEQEMASSLVDSYSEDFEPERFKDEYQDQLHTLVEEKLAHGEDIDTEATFGEVEDEDDGDGNVIDLMEALKKSVDSRRKSSGKASGGSGEGSSKKKSDSASSKTGSSKSGSSKDGSRDGFSKGSSKGGGSSQKKKAG</sequence>
<keyword evidence="1 3" id="KW-0238">DNA-binding</keyword>
<proteinExistence type="inferred from homology"/>
<dbReference type="SMART" id="SM00559">
    <property type="entry name" value="Ku78"/>
    <property type="match status" value="1"/>
</dbReference>
<dbReference type="PIRSF" id="PIRSF006493">
    <property type="entry name" value="Prok_Ku"/>
    <property type="match status" value="1"/>
</dbReference>
<dbReference type="RefSeq" id="WP_192595378.1">
    <property type="nucleotide sequence ID" value="NZ_BAAALJ010000024.1"/>
</dbReference>
<evidence type="ECO:0000313" key="7">
    <source>
        <dbReference type="Proteomes" id="UP000643525"/>
    </source>
</evidence>
<comment type="similarity">
    <text evidence="3">Belongs to the prokaryotic Ku family.</text>
</comment>
<protein>
    <recommendedName>
        <fullName evidence="3">Non-homologous end joining protein Ku</fullName>
    </recommendedName>
</protein>
<dbReference type="EMBL" id="JADBED010000001">
    <property type="protein sequence ID" value="MBE1524354.1"/>
    <property type="molecule type" value="Genomic_DNA"/>
</dbReference>
<dbReference type="Gene3D" id="2.40.290.10">
    <property type="match status" value="1"/>
</dbReference>
<dbReference type="PANTHER" id="PTHR41251">
    <property type="entry name" value="NON-HOMOLOGOUS END JOINING PROTEIN KU"/>
    <property type="match status" value="1"/>
</dbReference>
<keyword evidence="2 3" id="KW-0233">DNA recombination</keyword>
<evidence type="ECO:0000259" key="5">
    <source>
        <dbReference type="SMART" id="SM00559"/>
    </source>
</evidence>
<dbReference type="InterPro" id="IPR006164">
    <property type="entry name" value="DNA_bd_Ku70/Ku80"/>
</dbReference>
<feature type="region of interest" description="Disordered" evidence="4">
    <location>
        <begin position="253"/>
        <end position="319"/>
    </location>
</feature>
<gene>
    <name evidence="3" type="primary">ku</name>
    <name evidence="6" type="ORF">H4W27_001472</name>
</gene>
<comment type="caution">
    <text evidence="6">The sequence shown here is derived from an EMBL/GenBank/DDBJ whole genome shotgun (WGS) entry which is preliminary data.</text>
</comment>
<dbReference type="HAMAP" id="MF_01875">
    <property type="entry name" value="Prokaryotic_Ku"/>
    <property type="match status" value="1"/>
</dbReference>
<dbReference type="CDD" id="cd00789">
    <property type="entry name" value="KU_like"/>
    <property type="match status" value="1"/>
</dbReference>
<dbReference type="Pfam" id="PF02735">
    <property type="entry name" value="Ku"/>
    <property type="match status" value="1"/>
</dbReference>
<evidence type="ECO:0000256" key="2">
    <source>
        <dbReference type="ARBA" id="ARBA00023172"/>
    </source>
</evidence>
<evidence type="ECO:0000256" key="1">
    <source>
        <dbReference type="ARBA" id="ARBA00023125"/>
    </source>
</evidence>
<feature type="domain" description="Ku" evidence="5">
    <location>
        <begin position="52"/>
        <end position="179"/>
    </location>
</feature>
<dbReference type="InterPro" id="IPR009187">
    <property type="entry name" value="Prok_Ku"/>
</dbReference>
<dbReference type="InterPro" id="IPR016194">
    <property type="entry name" value="SPOC-like_C_dom_sf"/>
</dbReference>
<evidence type="ECO:0000256" key="3">
    <source>
        <dbReference type="HAMAP-Rule" id="MF_01875"/>
    </source>
</evidence>
<name>A0ABR9JEJ9_9MICC</name>
<feature type="compositionally biased region" description="Low complexity" evidence="4">
    <location>
        <begin position="281"/>
        <end position="295"/>
    </location>
</feature>
<organism evidence="6 7">
    <name type="scientific">Nesterenkonia lutea</name>
    <dbReference type="NCBI Taxonomy" id="272919"/>
    <lineage>
        <taxon>Bacteria</taxon>
        <taxon>Bacillati</taxon>
        <taxon>Actinomycetota</taxon>
        <taxon>Actinomycetes</taxon>
        <taxon>Micrococcales</taxon>
        <taxon>Micrococcaceae</taxon>
        <taxon>Nesterenkonia</taxon>
    </lineage>
</organism>
<comment type="function">
    <text evidence="3">With LigD forms a non-homologous end joining (NHEJ) DNA repair enzyme, which repairs dsDNA breaks with reduced fidelity. Binds linear dsDNA with 5'- and 3'- overhangs but not closed circular dsDNA nor ssDNA. Recruits and stimulates the ligase activity of LigD.</text>
</comment>
<accession>A0ABR9JEJ9</accession>
<evidence type="ECO:0000313" key="6">
    <source>
        <dbReference type="EMBL" id="MBE1524354.1"/>
    </source>
</evidence>
<keyword evidence="3" id="KW-0227">DNA damage</keyword>
<reference evidence="6 7" key="1">
    <citation type="submission" date="2020-10" db="EMBL/GenBank/DDBJ databases">
        <title>Sequencing the genomes of 1000 actinobacteria strains.</title>
        <authorList>
            <person name="Klenk H.-P."/>
        </authorList>
    </citation>
    <scope>NUCLEOTIDE SEQUENCE [LARGE SCALE GENOMIC DNA]</scope>
    <source>
        <strain evidence="6 7">DSM 15666</strain>
    </source>
</reference>
<dbReference type="Proteomes" id="UP000643525">
    <property type="component" value="Unassembled WGS sequence"/>
</dbReference>
<dbReference type="PANTHER" id="PTHR41251:SF1">
    <property type="entry name" value="NON-HOMOLOGOUS END JOINING PROTEIN KU"/>
    <property type="match status" value="1"/>
</dbReference>
<keyword evidence="3" id="KW-0234">DNA repair</keyword>
<comment type="subunit">
    <text evidence="3">Homodimer. Interacts with LigD.</text>
</comment>
<dbReference type="NCBIfam" id="TIGR02772">
    <property type="entry name" value="Ku_bact"/>
    <property type="match status" value="1"/>
</dbReference>